<organism evidence="2 3">
    <name type="scientific">Deinococcus terrestris</name>
    <dbReference type="NCBI Taxonomy" id="2651870"/>
    <lineage>
        <taxon>Bacteria</taxon>
        <taxon>Thermotogati</taxon>
        <taxon>Deinococcota</taxon>
        <taxon>Deinococci</taxon>
        <taxon>Deinococcales</taxon>
        <taxon>Deinococcaceae</taxon>
        <taxon>Deinococcus</taxon>
    </lineage>
</organism>
<sequence>MLWFIQALALGLVLLLLGGVAGRRDAAWKPLSVVFLLLGGSLTLLGLVVSGMAVLYAQTMQ</sequence>
<evidence type="ECO:0000313" key="2">
    <source>
        <dbReference type="EMBL" id="MPY67137.1"/>
    </source>
</evidence>
<keyword evidence="1" id="KW-0812">Transmembrane</keyword>
<evidence type="ECO:0000256" key="1">
    <source>
        <dbReference type="SAM" id="Phobius"/>
    </source>
</evidence>
<name>A0A7X1TS91_9DEIO</name>
<accession>A0A7X1TS91</accession>
<dbReference type="RefSeq" id="WP_152871452.1">
    <property type="nucleotide sequence ID" value="NZ_WBSL01000004.1"/>
</dbReference>
<reference evidence="2 3" key="1">
    <citation type="submission" date="2019-10" db="EMBL/GenBank/DDBJ databases">
        <title>Deinococcus sp. isolated from soil.</title>
        <authorList>
            <person name="Li Y."/>
            <person name="Wang J."/>
        </authorList>
    </citation>
    <scope>NUCLEOTIDE SEQUENCE [LARGE SCALE GENOMIC DNA]</scope>
    <source>
        <strain evidence="2 3">SDU3-2</strain>
    </source>
</reference>
<proteinExistence type="predicted"/>
<protein>
    <submittedName>
        <fullName evidence="2">Uncharacterized protein</fullName>
    </submittedName>
</protein>
<evidence type="ECO:0000313" key="3">
    <source>
        <dbReference type="Proteomes" id="UP000484842"/>
    </source>
</evidence>
<feature type="transmembrane region" description="Helical" evidence="1">
    <location>
        <begin position="32"/>
        <end position="57"/>
    </location>
</feature>
<gene>
    <name evidence="2" type="ORF">F8S09_10600</name>
</gene>
<keyword evidence="1" id="KW-1133">Transmembrane helix</keyword>
<keyword evidence="3" id="KW-1185">Reference proteome</keyword>
<dbReference type="EMBL" id="WBSL01000004">
    <property type="protein sequence ID" value="MPY67137.1"/>
    <property type="molecule type" value="Genomic_DNA"/>
</dbReference>
<dbReference type="Proteomes" id="UP000484842">
    <property type="component" value="Unassembled WGS sequence"/>
</dbReference>
<keyword evidence="1" id="KW-0472">Membrane</keyword>
<comment type="caution">
    <text evidence="2">The sequence shown here is derived from an EMBL/GenBank/DDBJ whole genome shotgun (WGS) entry which is preliminary data.</text>
</comment>
<dbReference type="AlphaFoldDB" id="A0A7X1TS91"/>